<name>A0ABT1A006_9PSEU</name>
<proteinExistence type="predicted"/>
<dbReference type="SUPFAM" id="SSF89372">
    <property type="entry name" value="Fucose-specific lectin"/>
    <property type="match status" value="1"/>
</dbReference>
<protein>
    <recommendedName>
        <fullName evidence="2">PLL-like beta propeller domain-containing protein</fullName>
    </recommendedName>
</protein>
<dbReference type="Proteomes" id="UP001165283">
    <property type="component" value="Unassembled WGS sequence"/>
</dbReference>
<sequence length="593" mass="63104">MPTAEPTVYWPGHPPLEVPVPSRPRLPRRVAGMLLAVATALALTTVAAPDRAGAAPVPDATGPSSPAVAASRPGRVDLFTRSDTGRLEYRYRPAGGSWTRPIDLGGALASQPAVVSWGPGRLDVFARGTDDRLWHRAYDGARWWDWAALGGSLRSGPAVASWSAGRLDVLVRGSDGALWHRAFDGTRWWGWASQGGTATSAPAVASWSAGRLDVAVRGPDEGLWHKAFDGGRWGEWAPLGGVLASQPAIAASGPGLLDVVVVGPDRAAHLRRYRPDTGWAGWSSLGGRFSSGPGAHADGGAVRVVGRAPDGVVHEATRPSPSGDWSGWTAADPYRPFRGLATWVDVFDYAALDPVTAVADMRARGVRTLYLSTARFTSGADFHDAVAAGRWLDEAHRAGLSVVGWYVPGYGDMARDLRRTTAIAEYASPGGQRFDAVGIDIERLDEVDRARFAERLVTHLAEVRARTDAMVVAIVPAPFTTDPGNNWAGFPWTAVGERSEVVLPMALWSYRTDLTPDQVHAWVLDQVQRARALTGRPVSVEGGVAGAGRTPLTADRIARFVDAARDGGAIGAGHYDYASTDPAFWPLLARVNG</sequence>
<evidence type="ECO:0000313" key="3">
    <source>
        <dbReference type="EMBL" id="MCO1656342.1"/>
    </source>
</evidence>
<evidence type="ECO:0000256" key="1">
    <source>
        <dbReference type="SAM" id="MobiDB-lite"/>
    </source>
</evidence>
<dbReference type="InterPro" id="IPR058502">
    <property type="entry name" value="PLL-like_beta-prop"/>
</dbReference>
<dbReference type="CDD" id="cd22954">
    <property type="entry name" value="PLL_lectin"/>
    <property type="match status" value="1"/>
</dbReference>
<accession>A0ABT1A006</accession>
<evidence type="ECO:0000259" key="2">
    <source>
        <dbReference type="Pfam" id="PF26607"/>
    </source>
</evidence>
<dbReference type="RefSeq" id="WP_252438962.1">
    <property type="nucleotide sequence ID" value="NZ_JAGSOV010000034.1"/>
</dbReference>
<reference evidence="3" key="1">
    <citation type="submission" date="2021-04" db="EMBL/GenBank/DDBJ databases">
        <title>Pseudonocardia sp. nov., isolated from sandy soil of mangrove forest.</title>
        <authorList>
            <person name="Zan Z."/>
            <person name="Huang R."/>
            <person name="Liu W."/>
        </authorList>
    </citation>
    <scope>NUCLEOTIDE SEQUENCE</scope>
    <source>
        <strain evidence="3">S2-4</strain>
    </source>
</reference>
<feature type="domain" description="PLL-like beta propeller" evidence="2">
    <location>
        <begin position="64"/>
        <end position="330"/>
    </location>
</feature>
<keyword evidence="4" id="KW-1185">Reference proteome</keyword>
<dbReference type="Gene3D" id="2.120.10.70">
    <property type="entry name" value="Fucose-specific lectin"/>
    <property type="match status" value="2"/>
</dbReference>
<feature type="region of interest" description="Disordered" evidence="1">
    <location>
        <begin position="52"/>
        <end position="71"/>
    </location>
</feature>
<comment type="caution">
    <text evidence="3">The sequence shown here is derived from an EMBL/GenBank/DDBJ whole genome shotgun (WGS) entry which is preliminary data.</text>
</comment>
<dbReference type="EMBL" id="JAGSOV010000034">
    <property type="protein sequence ID" value="MCO1656342.1"/>
    <property type="molecule type" value="Genomic_DNA"/>
</dbReference>
<organism evidence="3 4">
    <name type="scientific">Pseudonocardia humida</name>
    <dbReference type="NCBI Taxonomy" id="2800819"/>
    <lineage>
        <taxon>Bacteria</taxon>
        <taxon>Bacillati</taxon>
        <taxon>Actinomycetota</taxon>
        <taxon>Actinomycetes</taxon>
        <taxon>Pseudonocardiales</taxon>
        <taxon>Pseudonocardiaceae</taxon>
        <taxon>Pseudonocardia</taxon>
    </lineage>
</organism>
<dbReference type="Pfam" id="PF26607">
    <property type="entry name" value="DUF8189"/>
    <property type="match status" value="1"/>
</dbReference>
<gene>
    <name evidence="3" type="ORF">KDL28_14875</name>
</gene>
<evidence type="ECO:0000313" key="4">
    <source>
        <dbReference type="Proteomes" id="UP001165283"/>
    </source>
</evidence>